<proteinExistence type="predicted"/>
<reference evidence="1 2" key="3">
    <citation type="journal article" date="2013" name="Rice">
        <title>Improvement of the Oryza sativa Nipponbare reference genome using next generation sequence and optical map data.</title>
        <authorList>
            <person name="Kawahara Y."/>
            <person name="de la Bastide M."/>
            <person name="Hamilton J.P."/>
            <person name="Kanamori H."/>
            <person name="McCombie W.R."/>
            <person name="Ouyang S."/>
            <person name="Schwartz D.C."/>
            <person name="Tanaka T."/>
            <person name="Wu J."/>
            <person name="Zhou S."/>
            <person name="Childs K.L."/>
            <person name="Davidson R.M."/>
            <person name="Lin H."/>
            <person name="Quesada-Ocampo L."/>
            <person name="Vaillancourt B."/>
            <person name="Sakai H."/>
            <person name="Lee S.S."/>
            <person name="Kim J."/>
            <person name="Numa H."/>
            <person name="Itoh T."/>
            <person name="Buell C.R."/>
            <person name="Matsumoto T."/>
        </authorList>
    </citation>
    <scope>NUCLEOTIDE SEQUENCE [LARGE SCALE GENOMIC DNA]</scope>
    <source>
        <strain evidence="2">cv. Nipponbare</strain>
    </source>
</reference>
<sequence>MIPDYQASSSVAVSSAFEHVLHRHSTCWSSVVAALHPMTEIITGAATSSAIHIPRQSSSPAAASSSTTLHARLVAGGRVLRCPCPTPELVAEAASSAVHTPHHRVFASARS</sequence>
<dbReference type="PaxDb" id="39947-A0A0P0X482"/>
<reference evidence="2" key="1">
    <citation type="journal article" date="2005" name="Nature">
        <title>The map-based sequence of the rice genome.</title>
        <authorList>
            <consortium name="International rice genome sequencing project (IRGSP)"/>
            <person name="Matsumoto T."/>
            <person name="Wu J."/>
            <person name="Kanamori H."/>
            <person name="Katayose Y."/>
            <person name="Fujisawa M."/>
            <person name="Namiki N."/>
            <person name="Mizuno H."/>
            <person name="Yamamoto K."/>
            <person name="Antonio B.A."/>
            <person name="Baba T."/>
            <person name="Sakata K."/>
            <person name="Nagamura Y."/>
            <person name="Aoki H."/>
            <person name="Arikawa K."/>
            <person name="Arita K."/>
            <person name="Bito T."/>
            <person name="Chiden Y."/>
            <person name="Fujitsuka N."/>
            <person name="Fukunaka R."/>
            <person name="Hamada M."/>
            <person name="Harada C."/>
            <person name="Hayashi A."/>
            <person name="Hijishita S."/>
            <person name="Honda M."/>
            <person name="Hosokawa S."/>
            <person name="Ichikawa Y."/>
            <person name="Idonuma A."/>
            <person name="Iijima M."/>
            <person name="Ikeda M."/>
            <person name="Ikeno M."/>
            <person name="Ito K."/>
            <person name="Ito S."/>
            <person name="Ito T."/>
            <person name="Ito Y."/>
            <person name="Ito Y."/>
            <person name="Iwabuchi A."/>
            <person name="Kamiya K."/>
            <person name="Karasawa W."/>
            <person name="Kurita K."/>
            <person name="Katagiri S."/>
            <person name="Kikuta A."/>
            <person name="Kobayashi H."/>
            <person name="Kobayashi N."/>
            <person name="Machita K."/>
            <person name="Maehara T."/>
            <person name="Masukawa M."/>
            <person name="Mizubayashi T."/>
            <person name="Mukai Y."/>
            <person name="Nagasaki H."/>
            <person name="Nagata Y."/>
            <person name="Naito S."/>
            <person name="Nakashima M."/>
            <person name="Nakama Y."/>
            <person name="Nakamichi Y."/>
            <person name="Nakamura M."/>
            <person name="Meguro A."/>
            <person name="Negishi M."/>
            <person name="Ohta I."/>
            <person name="Ohta T."/>
            <person name="Okamoto M."/>
            <person name="Ono N."/>
            <person name="Saji S."/>
            <person name="Sakaguchi M."/>
            <person name="Sakai K."/>
            <person name="Shibata M."/>
            <person name="Shimokawa T."/>
            <person name="Song J."/>
            <person name="Takazaki Y."/>
            <person name="Terasawa K."/>
            <person name="Tsugane M."/>
            <person name="Tsuji K."/>
            <person name="Ueda S."/>
            <person name="Waki K."/>
            <person name="Yamagata H."/>
            <person name="Yamamoto M."/>
            <person name="Yamamoto S."/>
            <person name="Yamane H."/>
            <person name="Yoshiki S."/>
            <person name="Yoshihara R."/>
            <person name="Yukawa K."/>
            <person name="Zhong H."/>
            <person name="Yano M."/>
            <person name="Yuan Q."/>
            <person name="Ouyang S."/>
            <person name="Liu J."/>
            <person name="Jones K.M."/>
            <person name="Gansberger K."/>
            <person name="Moffat K."/>
            <person name="Hill J."/>
            <person name="Bera J."/>
            <person name="Fadrosh D."/>
            <person name="Jin S."/>
            <person name="Johri S."/>
            <person name="Kim M."/>
            <person name="Overton L."/>
            <person name="Reardon M."/>
            <person name="Tsitrin T."/>
            <person name="Vuong H."/>
            <person name="Weaver B."/>
            <person name="Ciecko A."/>
            <person name="Tallon L."/>
            <person name="Jackson J."/>
            <person name="Pai G."/>
            <person name="Aken S.V."/>
            <person name="Utterback T."/>
            <person name="Reidmuller S."/>
            <person name="Feldblyum T."/>
            <person name="Hsiao J."/>
            <person name="Zismann V."/>
            <person name="Iobst S."/>
            <person name="de Vazeille A.R."/>
            <person name="Buell C.R."/>
            <person name="Ying K."/>
            <person name="Li Y."/>
            <person name="Lu T."/>
            <person name="Huang Y."/>
            <person name="Zhao Q."/>
            <person name="Feng Q."/>
            <person name="Zhang L."/>
            <person name="Zhu J."/>
            <person name="Weng Q."/>
            <person name="Mu J."/>
            <person name="Lu Y."/>
            <person name="Fan D."/>
            <person name="Liu Y."/>
            <person name="Guan J."/>
            <person name="Zhang Y."/>
            <person name="Yu S."/>
            <person name="Liu X."/>
            <person name="Zhang Y."/>
            <person name="Hong G."/>
            <person name="Han B."/>
            <person name="Choisne N."/>
            <person name="Demange N."/>
            <person name="Orjeda G."/>
            <person name="Samain S."/>
            <person name="Cattolico L."/>
            <person name="Pelletier E."/>
            <person name="Couloux A."/>
            <person name="Segurens B."/>
            <person name="Wincker P."/>
            <person name="D'Hont A."/>
            <person name="Scarpelli C."/>
            <person name="Weissenbach J."/>
            <person name="Salanoubat M."/>
            <person name="Quetier F."/>
            <person name="Yu Y."/>
            <person name="Kim H.R."/>
            <person name="Rambo T."/>
            <person name="Currie J."/>
            <person name="Collura K."/>
            <person name="Luo M."/>
            <person name="Yang T."/>
            <person name="Ammiraju J.S.S."/>
            <person name="Engler F."/>
            <person name="Soderlund C."/>
            <person name="Wing R.A."/>
            <person name="Palmer L.E."/>
            <person name="de la Bastide M."/>
            <person name="Spiegel L."/>
            <person name="Nascimento L."/>
            <person name="Zutavern T."/>
            <person name="O'Shaughnessy A."/>
            <person name="Dike S."/>
            <person name="Dedhia N."/>
            <person name="Preston R."/>
            <person name="Balija V."/>
            <person name="McCombie W.R."/>
            <person name="Chow T."/>
            <person name="Chen H."/>
            <person name="Chung M."/>
            <person name="Chen C."/>
            <person name="Shaw J."/>
            <person name="Wu H."/>
            <person name="Hsiao K."/>
            <person name="Chao Y."/>
            <person name="Chu M."/>
            <person name="Cheng C."/>
            <person name="Hour A."/>
            <person name="Lee P."/>
            <person name="Lin S."/>
            <person name="Lin Y."/>
            <person name="Liou J."/>
            <person name="Liu S."/>
            <person name="Hsing Y."/>
            <person name="Raghuvanshi S."/>
            <person name="Mohanty A."/>
            <person name="Bharti A.K."/>
            <person name="Gaur A."/>
            <person name="Gupta V."/>
            <person name="Kumar D."/>
            <person name="Ravi V."/>
            <person name="Vij S."/>
            <person name="Kapur A."/>
            <person name="Khurana P."/>
            <person name="Khurana P."/>
            <person name="Khurana J.P."/>
            <person name="Tyagi A.K."/>
            <person name="Gaikwad K."/>
            <person name="Singh A."/>
            <person name="Dalal V."/>
            <person name="Srivastava S."/>
            <person name="Dixit A."/>
            <person name="Pal A.K."/>
            <person name="Ghazi I.A."/>
            <person name="Yadav M."/>
            <person name="Pandit A."/>
            <person name="Bhargava A."/>
            <person name="Sureshbabu K."/>
            <person name="Batra K."/>
            <person name="Sharma T.R."/>
            <person name="Mohapatra T."/>
            <person name="Singh N.K."/>
            <person name="Messing J."/>
            <person name="Nelson A.B."/>
            <person name="Fuks G."/>
            <person name="Kavchok S."/>
            <person name="Keizer G."/>
            <person name="Linton E."/>
            <person name="Llaca V."/>
            <person name="Song R."/>
            <person name="Tanyolac B."/>
            <person name="Young S."/>
            <person name="Ho-Il K."/>
            <person name="Hahn J.H."/>
            <person name="Sangsakoo G."/>
            <person name="Vanavichit A."/>
            <person name="de Mattos Luiz.A.T."/>
            <person name="Zimmer P.D."/>
            <person name="Malone G."/>
            <person name="Dellagostin O."/>
            <person name="de Oliveira A.C."/>
            <person name="Bevan M."/>
            <person name="Bancroft I."/>
            <person name="Minx P."/>
            <person name="Cordum H."/>
            <person name="Wilson R."/>
            <person name="Cheng Z."/>
            <person name="Jin W."/>
            <person name="Jiang J."/>
            <person name="Leong S.A."/>
            <person name="Iwama H."/>
            <person name="Gojobori T."/>
            <person name="Itoh T."/>
            <person name="Niimura Y."/>
            <person name="Fujii Y."/>
            <person name="Habara T."/>
            <person name="Sakai H."/>
            <person name="Sato Y."/>
            <person name="Wilson G."/>
            <person name="Kumar K."/>
            <person name="McCouch S."/>
            <person name="Juretic N."/>
            <person name="Hoen D."/>
            <person name="Wright S."/>
            <person name="Bruskiewich R."/>
            <person name="Bureau T."/>
            <person name="Miyao A."/>
            <person name="Hirochika H."/>
            <person name="Nishikawa T."/>
            <person name="Kadowaki K."/>
            <person name="Sugiura M."/>
            <person name="Burr B."/>
            <person name="Sasaki T."/>
        </authorList>
    </citation>
    <scope>NUCLEOTIDE SEQUENCE [LARGE SCALE GENOMIC DNA]</scope>
    <source>
        <strain evidence="2">cv. Nipponbare</strain>
    </source>
</reference>
<accession>A0A0P0X482</accession>
<gene>
    <name evidence="1" type="ordered locus">Os07g0234100</name>
    <name evidence="1" type="ORF">OSNPB_070234100</name>
</gene>
<evidence type="ECO:0000313" key="2">
    <source>
        <dbReference type="Proteomes" id="UP000059680"/>
    </source>
</evidence>
<organism evidence="1 2">
    <name type="scientific">Oryza sativa subsp. japonica</name>
    <name type="common">Rice</name>
    <dbReference type="NCBI Taxonomy" id="39947"/>
    <lineage>
        <taxon>Eukaryota</taxon>
        <taxon>Viridiplantae</taxon>
        <taxon>Streptophyta</taxon>
        <taxon>Embryophyta</taxon>
        <taxon>Tracheophyta</taxon>
        <taxon>Spermatophyta</taxon>
        <taxon>Magnoliopsida</taxon>
        <taxon>Liliopsida</taxon>
        <taxon>Poales</taxon>
        <taxon>Poaceae</taxon>
        <taxon>BOP clade</taxon>
        <taxon>Oryzoideae</taxon>
        <taxon>Oryzeae</taxon>
        <taxon>Oryzinae</taxon>
        <taxon>Oryza</taxon>
        <taxon>Oryza sativa</taxon>
    </lineage>
</organism>
<protein>
    <submittedName>
        <fullName evidence="1">Os07g0234100 protein</fullName>
    </submittedName>
</protein>
<dbReference type="InParanoid" id="A0A0P0X482"/>
<reference evidence="1 2" key="2">
    <citation type="journal article" date="2013" name="Plant Cell Physiol.">
        <title>Rice Annotation Project Database (RAP-DB): an integrative and interactive database for rice genomics.</title>
        <authorList>
            <person name="Sakai H."/>
            <person name="Lee S.S."/>
            <person name="Tanaka T."/>
            <person name="Numa H."/>
            <person name="Kim J."/>
            <person name="Kawahara Y."/>
            <person name="Wakimoto H."/>
            <person name="Yang C.C."/>
            <person name="Iwamoto M."/>
            <person name="Abe T."/>
            <person name="Yamada Y."/>
            <person name="Muto A."/>
            <person name="Inokuchi H."/>
            <person name="Ikemura T."/>
            <person name="Matsumoto T."/>
            <person name="Sasaki T."/>
            <person name="Itoh T."/>
        </authorList>
    </citation>
    <scope>NUCLEOTIDE SEQUENCE [LARGE SCALE GENOMIC DNA]</scope>
    <source>
        <strain evidence="2">cv. Nipponbare</strain>
    </source>
</reference>
<dbReference type="AlphaFoldDB" id="A0A0P0X482"/>
<dbReference type="EMBL" id="AP014963">
    <property type="protein sequence ID" value="BAT00732.1"/>
    <property type="molecule type" value="Genomic_DNA"/>
</dbReference>
<keyword evidence="2" id="KW-1185">Reference proteome</keyword>
<evidence type="ECO:0000313" key="1">
    <source>
        <dbReference type="EMBL" id="BAT00732.1"/>
    </source>
</evidence>
<dbReference type="Proteomes" id="UP000059680">
    <property type="component" value="Chromosome 7"/>
</dbReference>
<name>A0A0P0X482_ORYSJ</name>